<evidence type="ECO:0000313" key="2">
    <source>
        <dbReference type="Proteomes" id="UP000193804"/>
    </source>
</evidence>
<dbReference type="EMBL" id="FXAW01000001">
    <property type="protein sequence ID" value="SMG15530.1"/>
    <property type="molecule type" value="Genomic_DNA"/>
</dbReference>
<dbReference type="AlphaFoldDB" id="A0A1X7IKN1"/>
<reference evidence="2" key="1">
    <citation type="submission" date="2017-04" db="EMBL/GenBank/DDBJ databases">
        <authorList>
            <person name="Varghese N."/>
            <person name="Submissions S."/>
        </authorList>
    </citation>
    <scope>NUCLEOTIDE SEQUENCE [LARGE SCALE GENOMIC DNA]</scope>
    <source>
        <strain evidence="2">DSM 4125</strain>
    </source>
</reference>
<gene>
    <name evidence="1" type="ORF">SAMN05661096_00779</name>
</gene>
<organism evidence="1 2">
    <name type="scientific">Marivirga sericea</name>
    <dbReference type="NCBI Taxonomy" id="1028"/>
    <lineage>
        <taxon>Bacteria</taxon>
        <taxon>Pseudomonadati</taxon>
        <taxon>Bacteroidota</taxon>
        <taxon>Cytophagia</taxon>
        <taxon>Cytophagales</taxon>
        <taxon>Marivirgaceae</taxon>
        <taxon>Marivirga</taxon>
    </lineage>
</organism>
<evidence type="ECO:0000313" key="1">
    <source>
        <dbReference type="EMBL" id="SMG15530.1"/>
    </source>
</evidence>
<proteinExistence type="predicted"/>
<dbReference type="Proteomes" id="UP000193804">
    <property type="component" value="Unassembled WGS sequence"/>
</dbReference>
<keyword evidence="2" id="KW-1185">Reference proteome</keyword>
<accession>A0A1X7IKN1</accession>
<protein>
    <submittedName>
        <fullName evidence="1">Uncharacterized protein</fullName>
    </submittedName>
</protein>
<dbReference type="STRING" id="1028.SAMN05661096_00779"/>
<name>A0A1X7IKN1_9BACT</name>
<sequence length="40" mass="4559">MQGFRKGILKFSEGKFDLVMISLSAHFTPNSFLIKGRWGN</sequence>